<evidence type="ECO:0000313" key="2">
    <source>
        <dbReference type="Proteomes" id="UP000190102"/>
    </source>
</evidence>
<dbReference type="Proteomes" id="UP000190102">
    <property type="component" value="Unassembled WGS sequence"/>
</dbReference>
<evidence type="ECO:0008006" key="3">
    <source>
        <dbReference type="Google" id="ProtNLM"/>
    </source>
</evidence>
<organism evidence="1 2">
    <name type="scientific">Trichlorobacter thiogenes</name>
    <dbReference type="NCBI Taxonomy" id="115783"/>
    <lineage>
        <taxon>Bacteria</taxon>
        <taxon>Pseudomonadati</taxon>
        <taxon>Thermodesulfobacteriota</taxon>
        <taxon>Desulfuromonadia</taxon>
        <taxon>Geobacterales</taxon>
        <taxon>Geobacteraceae</taxon>
        <taxon>Trichlorobacter</taxon>
    </lineage>
</organism>
<keyword evidence="2" id="KW-1185">Reference proteome</keyword>
<dbReference type="Pfam" id="PF11348">
    <property type="entry name" value="DUF3150"/>
    <property type="match status" value="1"/>
</dbReference>
<reference evidence="2" key="1">
    <citation type="submission" date="2017-02" db="EMBL/GenBank/DDBJ databases">
        <authorList>
            <person name="Varghese N."/>
            <person name="Submissions S."/>
        </authorList>
    </citation>
    <scope>NUCLEOTIDE SEQUENCE [LARGE SCALE GENOMIC DNA]</scope>
    <source>
        <strain evidence="2">ATCC BAA-34</strain>
    </source>
</reference>
<dbReference type="STRING" id="115783.SAMN02745119_00653"/>
<evidence type="ECO:0000313" key="1">
    <source>
        <dbReference type="EMBL" id="SJZ44784.1"/>
    </source>
</evidence>
<dbReference type="InterPro" id="IPR021496">
    <property type="entry name" value="DUF3150"/>
</dbReference>
<proteinExistence type="predicted"/>
<gene>
    <name evidence="1" type="ORF">SAMN02745119_00653</name>
</gene>
<dbReference type="OrthoDB" id="8900573at2"/>
<accession>A0A1T4KQV4</accession>
<name>A0A1T4KQV4_9BACT</name>
<dbReference type="EMBL" id="FUWR01000001">
    <property type="protein sequence ID" value="SJZ44784.1"/>
    <property type="molecule type" value="Genomic_DNA"/>
</dbReference>
<protein>
    <recommendedName>
        <fullName evidence="3">DUF3150 domain-containing protein</fullName>
    </recommendedName>
</protein>
<dbReference type="AlphaFoldDB" id="A0A1T4KQV4"/>
<sequence length="294" mass="32902">MNEILSKLVVVSLSISLWTGRKKLSPEDLGLDFSKLPPEKLATLGSKKICDPEKLAVFSALKRRAERQCEAVGVRFLGGYAIPEDKADEVMKILDGVRDEFEKEKQEFLSEYDRSLREWIDANPEWAAIIEKGVEPASTAARRLGFAVQAFKVKNIDGLDKGLNEHASTLSERLIFEINQQARQAWEESYKGRPSVTRKALRPIKSMLDKLRGLEFLSPYLLTLAVQIEEVLASLPKSGPIEGRNLTSLIGILHVLGDLPLDEVPAEEEDEVAETILLETKSAEPVSLPSEWFF</sequence>
<dbReference type="RefSeq" id="WP_078788932.1">
    <property type="nucleotide sequence ID" value="NZ_FUWR01000001.1"/>
</dbReference>